<dbReference type="InterPro" id="IPR012337">
    <property type="entry name" value="RNaseH-like_sf"/>
</dbReference>
<dbReference type="EMBL" id="FNBI01000004">
    <property type="protein sequence ID" value="SDF54988.1"/>
    <property type="molecule type" value="Genomic_DNA"/>
</dbReference>
<name>A0A1G7LZI0_9SPHN</name>
<gene>
    <name evidence="1" type="ORF">SAMN05216557_10425</name>
</gene>
<dbReference type="InterPro" id="IPR050900">
    <property type="entry name" value="Transposase_IS3/IS150/IS904"/>
</dbReference>
<dbReference type="AlphaFoldDB" id="A0A1G7LZI0"/>
<dbReference type="PANTHER" id="PTHR46889">
    <property type="entry name" value="TRANSPOSASE INSF FOR INSERTION SEQUENCE IS3B-RELATED"/>
    <property type="match status" value="1"/>
</dbReference>
<evidence type="ECO:0000313" key="2">
    <source>
        <dbReference type="Proteomes" id="UP000323502"/>
    </source>
</evidence>
<reference evidence="1 2" key="1">
    <citation type="submission" date="2016-10" db="EMBL/GenBank/DDBJ databases">
        <authorList>
            <person name="Varghese N."/>
            <person name="Submissions S."/>
        </authorList>
    </citation>
    <scope>NUCLEOTIDE SEQUENCE [LARGE SCALE GENOMIC DNA]</scope>
    <source>
        <strain evidence="1 2">S7-754</strain>
    </source>
</reference>
<sequence>MAAQRQRSAPGLICHSNRELLYDVGTDVDYLSVIRAGPSMSRTANCYDNAPIESFFHTLKVELIHQYR</sequence>
<dbReference type="Proteomes" id="UP000323502">
    <property type="component" value="Unassembled WGS sequence"/>
</dbReference>
<dbReference type="SUPFAM" id="SSF53098">
    <property type="entry name" value="Ribonuclease H-like"/>
    <property type="match status" value="1"/>
</dbReference>
<organism evidence="1 2">
    <name type="scientific">Sphingomonas carotinifaciens</name>
    <dbReference type="NCBI Taxonomy" id="1166323"/>
    <lineage>
        <taxon>Bacteria</taxon>
        <taxon>Pseudomonadati</taxon>
        <taxon>Pseudomonadota</taxon>
        <taxon>Alphaproteobacteria</taxon>
        <taxon>Sphingomonadales</taxon>
        <taxon>Sphingomonadaceae</taxon>
        <taxon>Sphingomonas</taxon>
    </lineage>
</organism>
<proteinExistence type="predicted"/>
<dbReference type="PANTHER" id="PTHR46889:SF4">
    <property type="entry name" value="TRANSPOSASE INSO FOR INSERTION SEQUENCE ELEMENT IS911B-RELATED"/>
    <property type="match status" value="1"/>
</dbReference>
<protein>
    <recommendedName>
        <fullName evidence="3">Transposase</fullName>
    </recommendedName>
</protein>
<evidence type="ECO:0008006" key="3">
    <source>
        <dbReference type="Google" id="ProtNLM"/>
    </source>
</evidence>
<accession>A0A1G7LZI0</accession>
<keyword evidence="2" id="KW-1185">Reference proteome</keyword>
<evidence type="ECO:0000313" key="1">
    <source>
        <dbReference type="EMBL" id="SDF54988.1"/>
    </source>
</evidence>